<keyword evidence="4" id="KW-1185">Reference proteome</keyword>
<dbReference type="Proteomes" id="UP000233551">
    <property type="component" value="Unassembled WGS sequence"/>
</dbReference>
<feature type="region of interest" description="Disordered" evidence="1">
    <location>
        <begin position="404"/>
        <end position="469"/>
    </location>
</feature>
<gene>
    <name evidence="3" type="ORF">CRG98_022532</name>
</gene>
<feature type="compositionally biased region" description="Basic and acidic residues" evidence="1">
    <location>
        <begin position="519"/>
        <end position="539"/>
    </location>
</feature>
<feature type="region of interest" description="Disordered" evidence="1">
    <location>
        <begin position="199"/>
        <end position="264"/>
    </location>
</feature>
<dbReference type="PANTHER" id="PTHR40836:SF4">
    <property type="entry name" value="RB1-INDUCIBLE COILED-COIL PROTEIN"/>
    <property type="match status" value="1"/>
</dbReference>
<dbReference type="Pfam" id="PF14309">
    <property type="entry name" value="DUF4378"/>
    <property type="match status" value="1"/>
</dbReference>
<evidence type="ECO:0000259" key="2">
    <source>
        <dbReference type="Pfam" id="PF14309"/>
    </source>
</evidence>
<feature type="region of interest" description="Disordered" evidence="1">
    <location>
        <begin position="518"/>
        <end position="539"/>
    </location>
</feature>
<feature type="domain" description="DUF4378" evidence="2">
    <location>
        <begin position="479"/>
        <end position="651"/>
    </location>
</feature>
<name>A0A2I0JL77_PUNGR</name>
<reference evidence="3 4" key="1">
    <citation type="submission" date="2017-11" db="EMBL/GenBank/DDBJ databases">
        <title>De-novo sequencing of pomegranate (Punica granatum L.) genome.</title>
        <authorList>
            <person name="Akparov Z."/>
            <person name="Amiraslanov A."/>
            <person name="Hajiyeva S."/>
            <person name="Abbasov M."/>
            <person name="Kaur K."/>
            <person name="Hamwieh A."/>
            <person name="Solovyev V."/>
            <person name="Salamov A."/>
            <person name="Braich B."/>
            <person name="Kosarev P."/>
            <person name="Mahmoud A."/>
            <person name="Hajiyev E."/>
            <person name="Babayeva S."/>
            <person name="Izzatullayeva V."/>
            <person name="Mammadov A."/>
            <person name="Mammadov A."/>
            <person name="Sharifova S."/>
            <person name="Ojaghi J."/>
            <person name="Eynullazada K."/>
            <person name="Bayramov B."/>
            <person name="Abdulazimova A."/>
            <person name="Shahmuradov I."/>
        </authorList>
    </citation>
    <scope>NUCLEOTIDE SEQUENCE [LARGE SCALE GENOMIC DNA]</scope>
    <source>
        <strain evidence="4">cv. AG2017</strain>
        <tissue evidence="3">Leaf</tissue>
    </source>
</reference>
<feature type="compositionally biased region" description="Polar residues" evidence="1">
    <location>
        <begin position="98"/>
        <end position="107"/>
    </location>
</feature>
<organism evidence="3 4">
    <name type="scientific">Punica granatum</name>
    <name type="common">Pomegranate</name>
    <dbReference type="NCBI Taxonomy" id="22663"/>
    <lineage>
        <taxon>Eukaryota</taxon>
        <taxon>Viridiplantae</taxon>
        <taxon>Streptophyta</taxon>
        <taxon>Embryophyta</taxon>
        <taxon>Tracheophyta</taxon>
        <taxon>Spermatophyta</taxon>
        <taxon>Magnoliopsida</taxon>
        <taxon>eudicotyledons</taxon>
        <taxon>Gunneridae</taxon>
        <taxon>Pentapetalae</taxon>
        <taxon>rosids</taxon>
        <taxon>malvids</taxon>
        <taxon>Myrtales</taxon>
        <taxon>Lythraceae</taxon>
        <taxon>Punica</taxon>
    </lineage>
</organism>
<protein>
    <recommendedName>
        <fullName evidence="2">DUF4378 domain-containing protein</fullName>
    </recommendedName>
</protein>
<dbReference type="AlphaFoldDB" id="A0A2I0JL77"/>
<dbReference type="PANTHER" id="PTHR40836">
    <property type="entry name" value="RB1-INDUCIBLE COILED-COIL PROTEIN"/>
    <property type="match status" value="1"/>
</dbReference>
<evidence type="ECO:0000256" key="1">
    <source>
        <dbReference type="SAM" id="MobiDB-lite"/>
    </source>
</evidence>
<sequence>MRSAAKFRYSYDVEEDWMGPRKKHLVVEEASMKKLINDEMSRKANSRQNGPSIVARLMGMDMLPLDTKSTVYPMKKREEPARTKSSNFEKALRGPVNRSYSNSNSIEQEADPVYDRTSMKPKRREHPQEEELQKTRYRENEQVPTTIVVLKPGPDKIWSSEDSWTSFSGSSEERGSIEDFLEEVRERLKHELQGKIHQKGPIVPGSRITGPISEKSPDPQKIAKQISNQVRESVTRDLASRPSLVRSESTRSHRSDTQLNEMSSPEFINRDTRRFLAERLKNVLKRESDINIPVGVSAPVSGTSFGKLLLEDRHVITGAHIRRKHEHSIESLFAGTKKGKKEKERFSLREKVHNFRSTFTLRGRLFRKRMPSIADLRTCEPSFMKDIMNGPTVILNTGERYVNSTEVPPSPASVSSSSPLEEFWRPSNDLSPVLSPEKPEGDNADGPHVFGETSSTHNGIREHKPGGCKLPELEDGTAAYVRTLLVASGMYDGLSSSCLLRSDPLVKPITTSVYEEVEESYKQQDKEEDGHGSTMDDNKKGVEIDHRLLYDLLNEALSNMLRPPVISSRYRNKISATRDLQHPCGPRLMDAVWGFIRSFVYPPVDVSSHSSLDSMVSRDLGPAPWLWLLDEQVNAIGADIEGSILGDLIGEIVRDVKLR</sequence>
<dbReference type="EMBL" id="PGOL01001537">
    <property type="protein sequence ID" value="PKI57028.1"/>
    <property type="molecule type" value="Genomic_DNA"/>
</dbReference>
<evidence type="ECO:0000313" key="4">
    <source>
        <dbReference type="Proteomes" id="UP000233551"/>
    </source>
</evidence>
<dbReference type="InterPro" id="IPR025486">
    <property type="entry name" value="DUF4378"/>
</dbReference>
<feature type="region of interest" description="Disordered" evidence="1">
    <location>
        <begin position="77"/>
        <end position="134"/>
    </location>
</feature>
<dbReference type="STRING" id="22663.A0A2I0JL77"/>
<evidence type="ECO:0000313" key="3">
    <source>
        <dbReference type="EMBL" id="PKI57028.1"/>
    </source>
</evidence>
<proteinExistence type="predicted"/>
<accession>A0A2I0JL77</accession>
<comment type="caution">
    <text evidence="3">The sequence shown here is derived from an EMBL/GenBank/DDBJ whole genome shotgun (WGS) entry which is preliminary data.</text>
</comment>